<gene>
    <name evidence="2" type="ORF">P9847_11770</name>
</gene>
<dbReference type="RefSeq" id="WP_328278012.1">
    <property type="nucleotide sequence ID" value="NZ_JARTLD010000029.1"/>
</dbReference>
<keyword evidence="1" id="KW-1133">Transmembrane helix</keyword>
<comment type="caution">
    <text evidence="2">The sequence shown here is derived from an EMBL/GenBank/DDBJ whole genome shotgun (WGS) entry which is preliminary data.</text>
</comment>
<evidence type="ECO:0000313" key="3">
    <source>
        <dbReference type="Proteomes" id="UP001343257"/>
    </source>
</evidence>
<organism evidence="2 3">
    <name type="scientific">Paenibacillus chibensis</name>
    <dbReference type="NCBI Taxonomy" id="59846"/>
    <lineage>
        <taxon>Bacteria</taxon>
        <taxon>Bacillati</taxon>
        <taxon>Bacillota</taxon>
        <taxon>Bacilli</taxon>
        <taxon>Bacillales</taxon>
        <taxon>Paenibacillaceae</taxon>
        <taxon>Paenibacillus</taxon>
    </lineage>
</organism>
<keyword evidence="3" id="KW-1185">Reference proteome</keyword>
<dbReference type="EMBL" id="JARTLD010000029">
    <property type="protein sequence ID" value="MED5017979.1"/>
    <property type="molecule type" value="Genomic_DNA"/>
</dbReference>
<dbReference type="NCBIfam" id="NF033684">
    <property type="entry name" value="suffix_2_RND"/>
    <property type="match status" value="1"/>
</dbReference>
<sequence length="96" mass="10792">MNEPIPNEKKNKSFLYKLGIVLLLLSLSLWLVPFIIPFTPLPLKLKAGVITGSLVVAEVIFWIGAVLVGKEAAARFKAYLNPAHWRKRGGERKHEE</sequence>
<protein>
    <submittedName>
        <fullName evidence="2">Transporter suffix domain-containing protein</fullName>
    </submittedName>
</protein>
<evidence type="ECO:0000256" key="1">
    <source>
        <dbReference type="SAM" id="Phobius"/>
    </source>
</evidence>
<reference evidence="2 3" key="1">
    <citation type="submission" date="2023-03" db="EMBL/GenBank/DDBJ databases">
        <title>Bacillus Genome Sequencing.</title>
        <authorList>
            <person name="Dunlap C."/>
        </authorList>
    </citation>
    <scope>NUCLEOTIDE SEQUENCE [LARGE SCALE GENOMIC DNA]</scope>
    <source>
        <strain evidence="2 3">NRS-52</strain>
    </source>
</reference>
<proteinExistence type="predicted"/>
<keyword evidence="1" id="KW-0472">Membrane</keyword>
<feature type="transmembrane region" description="Helical" evidence="1">
    <location>
        <begin position="48"/>
        <end position="68"/>
    </location>
</feature>
<evidence type="ECO:0000313" key="2">
    <source>
        <dbReference type="EMBL" id="MED5017979.1"/>
    </source>
</evidence>
<dbReference type="InterPro" id="IPR047961">
    <property type="entry name" value="Transp_suffix-like"/>
</dbReference>
<accession>A0ABU6PSX1</accession>
<keyword evidence="1" id="KW-0812">Transmembrane</keyword>
<dbReference type="Proteomes" id="UP001343257">
    <property type="component" value="Unassembled WGS sequence"/>
</dbReference>
<feature type="transmembrane region" description="Helical" evidence="1">
    <location>
        <begin position="14"/>
        <end position="36"/>
    </location>
</feature>
<name>A0ABU6PSX1_9BACL</name>